<keyword evidence="1" id="KW-0812">Transmembrane</keyword>
<evidence type="ECO:0000256" key="1">
    <source>
        <dbReference type="SAM" id="Phobius"/>
    </source>
</evidence>
<feature type="transmembrane region" description="Helical" evidence="1">
    <location>
        <begin position="186"/>
        <end position="206"/>
    </location>
</feature>
<dbReference type="EMBL" id="CAEY01000920">
    <property type="status" value="NOT_ANNOTATED_CDS"/>
    <property type="molecule type" value="Genomic_DNA"/>
</dbReference>
<organism evidence="2 3">
    <name type="scientific">Tetranychus urticae</name>
    <name type="common">Two-spotted spider mite</name>
    <dbReference type="NCBI Taxonomy" id="32264"/>
    <lineage>
        <taxon>Eukaryota</taxon>
        <taxon>Metazoa</taxon>
        <taxon>Ecdysozoa</taxon>
        <taxon>Arthropoda</taxon>
        <taxon>Chelicerata</taxon>
        <taxon>Arachnida</taxon>
        <taxon>Acari</taxon>
        <taxon>Acariformes</taxon>
        <taxon>Trombidiformes</taxon>
        <taxon>Prostigmata</taxon>
        <taxon>Eleutherengona</taxon>
        <taxon>Raphignathae</taxon>
        <taxon>Tetranychoidea</taxon>
        <taxon>Tetranychidae</taxon>
        <taxon>Tetranychus</taxon>
    </lineage>
</organism>
<dbReference type="Proteomes" id="UP000015104">
    <property type="component" value="Unassembled WGS sequence"/>
</dbReference>
<keyword evidence="3" id="KW-1185">Reference proteome</keyword>
<reference evidence="3" key="1">
    <citation type="submission" date="2011-08" db="EMBL/GenBank/DDBJ databases">
        <authorList>
            <person name="Rombauts S."/>
        </authorList>
    </citation>
    <scope>NUCLEOTIDE SEQUENCE</scope>
    <source>
        <strain evidence="3">London</strain>
    </source>
</reference>
<evidence type="ECO:0000313" key="3">
    <source>
        <dbReference type="Proteomes" id="UP000015104"/>
    </source>
</evidence>
<keyword evidence="1" id="KW-0472">Membrane</keyword>
<proteinExistence type="predicted"/>
<reference evidence="2" key="2">
    <citation type="submission" date="2015-06" db="UniProtKB">
        <authorList>
            <consortium name="EnsemblMetazoa"/>
        </authorList>
    </citation>
    <scope>IDENTIFICATION</scope>
</reference>
<evidence type="ECO:0000313" key="2">
    <source>
        <dbReference type="EnsemblMetazoa" id="tetur32g00340.1"/>
    </source>
</evidence>
<dbReference type="AlphaFoldDB" id="T1L1P2"/>
<name>T1L1P2_TETUR</name>
<accession>T1L1P2</accession>
<dbReference type="EnsemblMetazoa" id="tetur32g00340.1">
    <property type="protein sequence ID" value="tetur32g00340.1"/>
    <property type="gene ID" value="tetur32g00340"/>
</dbReference>
<keyword evidence="1" id="KW-1133">Transmembrane helix</keyword>
<dbReference type="SUPFAM" id="SSF53850">
    <property type="entry name" value="Periplasmic binding protein-like II"/>
    <property type="match status" value="1"/>
</dbReference>
<sequence>MNNFRLGLIDYPPWYYLKEDGSAGGILARYFQQLFYFILDKWNVTFVRVPGSEKMNCNDGVCNGWLANLQKGEIDFAIGRYVTLDEMENIGMNLSLVSLMKEEPCFLANVQNVQVNFLKPGFFDFIYTFQTSFWFYLMLLSFFILALNGIVLKLQENYLYIDTFWPQFGYLLGQNFIVSSSIQRKGFFLVFLAGQLLVTKIMSASLRTGLVQRSEYVQLDSFADVIRHNFPVFTSQVNPCSMSWRKSEDKLARKLWNAATKKVLKNSSLLELAELLNYGYVFLSTLKACQAMKGYVCQVRVSDTENNAFLRVSEKPIIHVKYGFLINKLNLEGRNEIIVNGLYSASEFGLISSKLLEDLFIKLQVPVTPPASCMAMKDLEAKVHVVPISMGYFTIPLLIFITGTGFSFLAFICVHLLEMCKRYYRVGKVGLVCTHCDQSKV</sequence>
<dbReference type="HOGENOM" id="CLU_621628_0_0_1"/>
<feature type="transmembrane region" description="Helical" evidence="1">
    <location>
        <begin position="392"/>
        <end position="417"/>
    </location>
</feature>
<feature type="transmembrane region" description="Helical" evidence="1">
    <location>
        <begin position="133"/>
        <end position="152"/>
    </location>
</feature>
<protein>
    <submittedName>
        <fullName evidence="2">Uncharacterized protein</fullName>
    </submittedName>
</protein>